<dbReference type="InterPro" id="IPR036249">
    <property type="entry name" value="Thioredoxin-like_sf"/>
</dbReference>
<dbReference type="Proteomes" id="UP000594800">
    <property type="component" value="Chromosome"/>
</dbReference>
<keyword evidence="4 6" id="KW-0676">Redox-active center</keyword>
<comment type="similarity">
    <text evidence="6">Belongs to the peroxiredoxin family. Prx5 subfamily.</text>
</comment>
<dbReference type="SUPFAM" id="SSF52833">
    <property type="entry name" value="Thioredoxin-like"/>
    <property type="match status" value="1"/>
</dbReference>
<evidence type="ECO:0000256" key="5">
    <source>
        <dbReference type="PIRSR" id="PIRSR637944-1"/>
    </source>
</evidence>
<accession>A0A7S9LUH1</accession>
<keyword evidence="3 6" id="KW-0560">Oxidoreductase</keyword>
<reference evidence="8 9" key="1">
    <citation type="submission" date="2020-11" db="EMBL/GenBank/DDBJ databases">
        <title>Description of Pontivivens ytuae sp. nov. isolated from deep sea sediment of Mariana Trench.</title>
        <authorList>
            <person name="Wang Z."/>
            <person name="Sun Q.-L."/>
            <person name="Xu X.-D."/>
            <person name="Tang Y.-Z."/>
            <person name="Zhang J."/>
        </authorList>
    </citation>
    <scope>NUCLEOTIDE SEQUENCE [LARGE SCALE GENOMIC DNA]</scope>
    <source>
        <strain evidence="8 9">MT2928</strain>
    </source>
</reference>
<keyword evidence="1 6" id="KW-0575">Peroxidase</keyword>
<sequence length="162" mass="16868">MTISVGDSLPAATFITMGAEGPEEVKSTDMLAGKTVVLFAVPGAFTPTCTSAHMPSFIRTADKLREKGVDEIACVSVNDPFVMKAWSDATGAEGAGIKVLADPQSEFTKGIGMDFTAPPVGLIARSQRYAMVVKDGKVTALNVEESPGVCELSAGEALLDQL</sequence>
<evidence type="ECO:0000256" key="6">
    <source>
        <dbReference type="RuleBase" id="RU366011"/>
    </source>
</evidence>
<evidence type="ECO:0000256" key="2">
    <source>
        <dbReference type="ARBA" id="ARBA00022862"/>
    </source>
</evidence>
<evidence type="ECO:0000256" key="4">
    <source>
        <dbReference type="ARBA" id="ARBA00023284"/>
    </source>
</evidence>
<proteinExistence type="inferred from homology"/>
<comment type="catalytic activity">
    <reaction evidence="6">
        <text>a hydroperoxide + 2 glutathione = an alcohol + glutathione disulfide + H2O</text>
        <dbReference type="Rhea" id="RHEA:62632"/>
        <dbReference type="ChEBI" id="CHEBI:15377"/>
        <dbReference type="ChEBI" id="CHEBI:30879"/>
        <dbReference type="ChEBI" id="CHEBI:35924"/>
        <dbReference type="ChEBI" id="CHEBI:57925"/>
        <dbReference type="ChEBI" id="CHEBI:58297"/>
        <dbReference type="EC" id="1.11.1.27"/>
    </reaction>
</comment>
<comment type="function">
    <text evidence="6">Thiol-specific peroxidase that catalyzes the reduction of hydrogen peroxide and organic hydroperoxides to water and alcohols, respectively. Plays a role in cell protection against oxidative stress by detoxifying peroxides.</text>
</comment>
<organism evidence="8 9">
    <name type="scientific">Pontivivens ytuae</name>
    <dbReference type="NCBI Taxonomy" id="2789856"/>
    <lineage>
        <taxon>Bacteria</taxon>
        <taxon>Pseudomonadati</taxon>
        <taxon>Pseudomonadota</taxon>
        <taxon>Alphaproteobacteria</taxon>
        <taxon>Rhodobacterales</taxon>
        <taxon>Paracoccaceae</taxon>
        <taxon>Pontivivens</taxon>
    </lineage>
</organism>
<dbReference type="PROSITE" id="PS51352">
    <property type="entry name" value="THIOREDOXIN_2"/>
    <property type="match status" value="1"/>
</dbReference>
<dbReference type="GO" id="GO:0005737">
    <property type="term" value="C:cytoplasm"/>
    <property type="evidence" value="ECO:0007669"/>
    <property type="project" value="TreeGrafter"/>
</dbReference>
<dbReference type="AlphaFoldDB" id="A0A7S9LUH1"/>
<dbReference type="PANTHER" id="PTHR10430">
    <property type="entry name" value="PEROXIREDOXIN"/>
    <property type="match status" value="1"/>
</dbReference>
<evidence type="ECO:0000313" key="9">
    <source>
        <dbReference type="Proteomes" id="UP000594800"/>
    </source>
</evidence>
<dbReference type="InterPro" id="IPR037944">
    <property type="entry name" value="PRX5-like"/>
</dbReference>
<dbReference type="InterPro" id="IPR013766">
    <property type="entry name" value="Thioredoxin_domain"/>
</dbReference>
<dbReference type="FunFam" id="3.40.30.10:FF:000020">
    <property type="entry name" value="Peroxiredoxin"/>
    <property type="match status" value="1"/>
</dbReference>
<dbReference type="Pfam" id="PF08534">
    <property type="entry name" value="Redoxin"/>
    <property type="match status" value="1"/>
</dbReference>
<keyword evidence="9" id="KW-1185">Reference proteome</keyword>
<gene>
    <name evidence="8" type="ORF">I0K15_06965</name>
</gene>
<evidence type="ECO:0000259" key="7">
    <source>
        <dbReference type="PROSITE" id="PS51352"/>
    </source>
</evidence>
<dbReference type="CDD" id="cd03013">
    <property type="entry name" value="PRX5_like"/>
    <property type="match status" value="1"/>
</dbReference>
<dbReference type="Gene3D" id="3.40.30.10">
    <property type="entry name" value="Glutaredoxin"/>
    <property type="match status" value="1"/>
</dbReference>
<keyword evidence="2 6" id="KW-0049">Antioxidant</keyword>
<feature type="domain" description="Thioredoxin" evidence="7">
    <location>
        <begin position="3"/>
        <end position="162"/>
    </location>
</feature>
<evidence type="ECO:0000256" key="1">
    <source>
        <dbReference type="ARBA" id="ARBA00022559"/>
    </source>
</evidence>
<protein>
    <recommendedName>
        <fullName evidence="6">Glutathione-dependent peroxiredoxin</fullName>
        <ecNumber evidence="6">1.11.1.27</ecNumber>
    </recommendedName>
</protein>
<dbReference type="GO" id="GO:0045454">
    <property type="term" value="P:cell redox homeostasis"/>
    <property type="evidence" value="ECO:0007669"/>
    <property type="project" value="TreeGrafter"/>
</dbReference>
<dbReference type="RefSeq" id="WP_196104668.1">
    <property type="nucleotide sequence ID" value="NZ_CP064942.1"/>
</dbReference>
<name>A0A7S9LUH1_9RHOB</name>
<feature type="active site" description="Cysteine sulfenic acid (-SOH) intermediate" evidence="5">
    <location>
        <position position="49"/>
    </location>
</feature>
<dbReference type="GO" id="GO:0034599">
    <property type="term" value="P:cellular response to oxidative stress"/>
    <property type="evidence" value="ECO:0007669"/>
    <property type="project" value="InterPro"/>
</dbReference>
<dbReference type="EMBL" id="CP064942">
    <property type="protein sequence ID" value="QPH55469.1"/>
    <property type="molecule type" value="Genomic_DNA"/>
</dbReference>
<dbReference type="InterPro" id="IPR013740">
    <property type="entry name" value="Redoxin"/>
</dbReference>
<dbReference type="KEGG" id="poz:I0K15_06965"/>
<evidence type="ECO:0000256" key="3">
    <source>
        <dbReference type="ARBA" id="ARBA00023002"/>
    </source>
</evidence>
<evidence type="ECO:0000313" key="8">
    <source>
        <dbReference type="EMBL" id="QPH55469.1"/>
    </source>
</evidence>
<dbReference type="EC" id="1.11.1.27" evidence="6"/>
<dbReference type="PANTHER" id="PTHR10430:SF16">
    <property type="entry name" value="PEROXIREDOXIN-5, MITOCHONDRIAL"/>
    <property type="match status" value="1"/>
</dbReference>
<dbReference type="GO" id="GO:0008379">
    <property type="term" value="F:thioredoxin peroxidase activity"/>
    <property type="evidence" value="ECO:0007669"/>
    <property type="project" value="InterPro"/>
</dbReference>
<dbReference type="GO" id="GO:0042744">
    <property type="term" value="P:hydrogen peroxide catabolic process"/>
    <property type="evidence" value="ECO:0007669"/>
    <property type="project" value="TreeGrafter"/>
</dbReference>